<dbReference type="InterPro" id="IPR001296">
    <property type="entry name" value="Glyco_trans_1"/>
</dbReference>
<feature type="non-terminal residue" evidence="2">
    <location>
        <position position="91"/>
    </location>
</feature>
<evidence type="ECO:0000313" key="3">
    <source>
        <dbReference type="Proteomes" id="UP001155220"/>
    </source>
</evidence>
<evidence type="ECO:0000259" key="1">
    <source>
        <dbReference type="Pfam" id="PF00534"/>
    </source>
</evidence>
<keyword evidence="3" id="KW-1185">Reference proteome</keyword>
<protein>
    <submittedName>
        <fullName evidence="2">Glycosyltransferase family 1 protein</fullName>
    </submittedName>
</protein>
<dbReference type="Pfam" id="PF00534">
    <property type="entry name" value="Glycos_transf_1"/>
    <property type="match status" value="1"/>
</dbReference>
<dbReference type="Proteomes" id="UP001155220">
    <property type="component" value="Unassembled WGS sequence"/>
</dbReference>
<organism evidence="2 3">
    <name type="scientific">Aurantimonas marianensis</name>
    <dbReference type="NCBI Taxonomy" id="2920428"/>
    <lineage>
        <taxon>Bacteria</taxon>
        <taxon>Pseudomonadati</taxon>
        <taxon>Pseudomonadota</taxon>
        <taxon>Alphaproteobacteria</taxon>
        <taxon>Hyphomicrobiales</taxon>
        <taxon>Aurantimonadaceae</taxon>
        <taxon>Aurantimonas</taxon>
    </lineage>
</organism>
<name>A0A9X2KF29_9HYPH</name>
<dbReference type="AlphaFoldDB" id="A0A9X2KF29"/>
<gene>
    <name evidence="2" type="ORF">MJ956_07750</name>
</gene>
<reference evidence="2" key="1">
    <citation type="submission" date="2022-03" db="EMBL/GenBank/DDBJ databases">
        <title>Aurantimonas Liuensis sp. Nov., isolated from the hadal seawater of the Mariana Trench.</title>
        <authorList>
            <person name="Liu R."/>
        </authorList>
    </citation>
    <scope>NUCLEOTIDE SEQUENCE</scope>
    <source>
        <strain evidence="2">LRZ36</strain>
    </source>
</reference>
<comment type="caution">
    <text evidence="2">The sequence shown here is derived from an EMBL/GenBank/DDBJ whole genome shotgun (WGS) entry which is preliminary data.</text>
</comment>
<feature type="non-terminal residue" evidence="2">
    <location>
        <position position="1"/>
    </location>
</feature>
<evidence type="ECO:0000313" key="2">
    <source>
        <dbReference type="EMBL" id="MCP3055046.1"/>
    </source>
</evidence>
<accession>A0A9X2KF29</accession>
<proteinExistence type="predicted"/>
<dbReference type="Gene3D" id="3.40.50.2000">
    <property type="entry name" value="Glycogen Phosphorylase B"/>
    <property type="match status" value="1"/>
</dbReference>
<dbReference type="RefSeq" id="WP_341482706.1">
    <property type="nucleotide sequence ID" value="NZ_JALHBS010000041.1"/>
</dbReference>
<dbReference type="SUPFAM" id="SSF53756">
    <property type="entry name" value="UDP-Glycosyltransferase/glycogen phosphorylase"/>
    <property type="match status" value="1"/>
</dbReference>
<feature type="domain" description="Glycosyl transferase family 1" evidence="1">
    <location>
        <begin position="10"/>
        <end position="90"/>
    </location>
</feature>
<dbReference type="EMBL" id="JALHBS010000041">
    <property type="protein sequence ID" value="MCP3055046.1"/>
    <property type="molecule type" value="Genomic_DNA"/>
</dbReference>
<sequence length="91" mass="10117">LDRFRPAPSRETQKAELGLAGRRLIGCSGRIRHQKGTDVFVDAMIAVLPRHPEWTAIVTGRVTAEHAAFDADLRRRVAAAGLNERIRFLGE</sequence>